<comment type="caution">
    <text evidence="2">The sequence shown here is derived from an EMBL/GenBank/DDBJ whole genome shotgun (WGS) entry which is preliminary data.</text>
</comment>
<dbReference type="PANTHER" id="PTHR14136">
    <property type="entry name" value="BTB_POZ DOMAIN-CONTAINING PROTEIN KCTD9"/>
    <property type="match status" value="1"/>
</dbReference>
<name>A0ABS6AW13_9NOCA</name>
<keyword evidence="3" id="KW-1185">Reference proteome</keyword>
<protein>
    <submittedName>
        <fullName evidence="2">Pentapeptide repeat-containing protein</fullName>
    </submittedName>
</protein>
<dbReference type="PANTHER" id="PTHR14136:SF17">
    <property type="entry name" value="BTB_POZ DOMAIN-CONTAINING PROTEIN KCTD9"/>
    <property type="match status" value="1"/>
</dbReference>
<dbReference type="Pfam" id="PF00805">
    <property type="entry name" value="Pentapeptide"/>
    <property type="match status" value="2"/>
</dbReference>
<dbReference type="Proteomes" id="UP000733379">
    <property type="component" value="Unassembled WGS sequence"/>
</dbReference>
<organism evidence="2 3">
    <name type="scientific">Nocardia albiluteola</name>
    <dbReference type="NCBI Taxonomy" id="2842303"/>
    <lineage>
        <taxon>Bacteria</taxon>
        <taxon>Bacillati</taxon>
        <taxon>Actinomycetota</taxon>
        <taxon>Actinomycetes</taxon>
        <taxon>Mycobacteriales</taxon>
        <taxon>Nocardiaceae</taxon>
        <taxon>Nocardia</taxon>
    </lineage>
</organism>
<accession>A0ABS6AW13</accession>
<sequence length="288" mass="31459">MKLASFATAITAISALWFTSQNLRATNEEYKLSQQSAITDRYAKAVEELDSSDKIDVRIGGIYLLERLVRDSPSDPESDESIANTVYAVLAAFVRTHAPMSSCPAKDSMDNVVPADIQTALNVIGRRDEGKLGRNDNIDLSRTCLSGADLFRADLHHVNFERANLSYAWLTEAHGDNPSFAGADLVGGLLGNFNCENAQFTDADLTGVYLEDADVSNSNFEYSKMINVSLANSNLTGADFTDSDLSNVDWDVPRWTPAGRGTRASSPYYDSTTKWPNGFAPPPGRPRK</sequence>
<dbReference type="Gene3D" id="2.160.20.80">
    <property type="entry name" value="E3 ubiquitin-protein ligase SopA"/>
    <property type="match status" value="1"/>
</dbReference>
<dbReference type="SUPFAM" id="SSF141571">
    <property type="entry name" value="Pentapeptide repeat-like"/>
    <property type="match status" value="1"/>
</dbReference>
<proteinExistence type="predicted"/>
<reference evidence="2 3" key="1">
    <citation type="submission" date="2021-06" db="EMBL/GenBank/DDBJ databases">
        <title>Actinomycetes sequencing.</title>
        <authorList>
            <person name="Shan Q."/>
        </authorList>
    </citation>
    <scope>NUCLEOTIDE SEQUENCE [LARGE SCALE GENOMIC DNA]</scope>
    <source>
        <strain evidence="2 3">NEAU-G5</strain>
    </source>
</reference>
<feature type="compositionally biased region" description="Pro residues" evidence="1">
    <location>
        <begin position="279"/>
        <end position="288"/>
    </location>
</feature>
<dbReference type="InterPro" id="IPR051082">
    <property type="entry name" value="Pentapeptide-BTB/POZ_domain"/>
</dbReference>
<evidence type="ECO:0000313" key="3">
    <source>
        <dbReference type="Proteomes" id="UP000733379"/>
    </source>
</evidence>
<dbReference type="RefSeq" id="WP_215917096.1">
    <property type="nucleotide sequence ID" value="NZ_JAHKNI010000003.1"/>
</dbReference>
<dbReference type="InterPro" id="IPR001646">
    <property type="entry name" value="5peptide_repeat"/>
</dbReference>
<dbReference type="EMBL" id="JAHKNI010000003">
    <property type="protein sequence ID" value="MBU3062224.1"/>
    <property type="molecule type" value="Genomic_DNA"/>
</dbReference>
<evidence type="ECO:0000256" key="1">
    <source>
        <dbReference type="SAM" id="MobiDB-lite"/>
    </source>
</evidence>
<gene>
    <name evidence="2" type="ORF">KO481_11890</name>
</gene>
<feature type="region of interest" description="Disordered" evidence="1">
    <location>
        <begin position="261"/>
        <end position="288"/>
    </location>
</feature>
<evidence type="ECO:0000313" key="2">
    <source>
        <dbReference type="EMBL" id="MBU3062224.1"/>
    </source>
</evidence>
<feature type="compositionally biased region" description="Polar residues" evidence="1">
    <location>
        <begin position="263"/>
        <end position="275"/>
    </location>
</feature>